<gene>
    <name evidence="3" type="ORF">C7960_1413</name>
    <name evidence="2" type="ORF">SAMN06295989_103223</name>
</gene>
<feature type="transmembrane region" description="Helical" evidence="1">
    <location>
        <begin position="53"/>
        <end position="72"/>
    </location>
</feature>
<proteinExistence type="predicted"/>
<sequence length="79" mass="9040">MISKNNIFKTKILSFILSLVCVSFGMLFVNFGVRTIGVPSGYWWVPFFNVEPIYYISIGIGVVFIVTAIFFVKECFRIT</sequence>
<protein>
    <submittedName>
        <fullName evidence="2">Uncharacterized protein</fullName>
    </submittedName>
</protein>
<keyword evidence="1" id="KW-0472">Membrane</keyword>
<keyword evidence="4" id="KW-1185">Reference proteome</keyword>
<accession>A0A285FCM4</accession>
<keyword evidence="1" id="KW-0812">Transmembrane</keyword>
<dbReference type="Proteomes" id="UP000217726">
    <property type="component" value="Unassembled WGS sequence"/>
</dbReference>
<dbReference type="EMBL" id="SMMS01000001">
    <property type="protein sequence ID" value="TCL12187.1"/>
    <property type="molecule type" value="Genomic_DNA"/>
</dbReference>
<evidence type="ECO:0000313" key="2">
    <source>
        <dbReference type="EMBL" id="SNY07951.1"/>
    </source>
</evidence>
<evidence type="ECO:0000256" key="1">
    <source>
        <dbReference type="SAM" id="Phobius"/>
    </source>
</evidence>
<reference evidence="2" key="2">
    <citation type="submission" date="2017-09" db="EMBL/GenBank/DDBJ databases">
        <authorList>
            <person name="Ehlers B."/>
            <person name="Leendertz F.H."/>
        </authorList>
    </citation>
    <scope>NUCLEOTIDE SEQUENCE [LARGE SCALE GENOMIC DNA]</scope>
    <source>
        <strain evidence="2">WG-1MB</strain>
    </source>
</reference>
<evidence type="ECO:0000313" key="5">
    <source>
        <dbReference type="Proteomes" id="UP000295404"/>
    </source>
</evidence>
<dbReference type="AlphaFoldDB" id="A0A285FCM4"/>
<keyword evidence="1" id="KW-1133">Transmembrane helix</keyword>
<name>A0A285FCM4_9EURY</name>
<organism evidence="2 4">
    <name type="scientific">Methanohalophilus euhalobius</name>
    <dbReference type="NCBI Taxonomy" id="51203"/>
    <lineage>
        <taxon>Archaea</taxon>
        <taxon>Methanobacteriati</taxon>
        <taxon>Methanobacteriota</taxon>
        <taxon>Stenosarchaea group</taxon>
        <taxon>Methanomicrobia</taxon>
        <taxon>Methanosarcinales</taxon>
        <taxon>Methanosarcinaceae</taxon>
        <taxon>Methanohalophilus</taxon>
    </lineage>
</organism>
<evidence type="ECO:0000313" key="3">
    <source>
        <dbReference type="EMBL" id="TCL12187.1"/>
    </source>
</evidence>
<feature type="transmembrane region" description="Helical" evidence="1">
    <location>
        <begin position="12"/>
        <end position="33"/>
    </location>
</feature>
<reference evidence="4" key="1">
    <citation type="submission" date="2017-09" db="EMBL/GenBank/DDBJ databases">
        <authorList>
            <person name="Varghese N."/>
            <person name="Submissions S."/>
        </authorList>
    </citation>
    <scope>NUCLEOTIDE SEQUENCE [LARGE SCALE GENOMIC DNA]</scope>
    <source>
        <strain evidence="4">WG-1MB</strain>
    </source>
</reference>
<dbReference type="EMBL" id="OBDR01000003">
    <property type="protein sequence ID" value="SNY07951.1"/>
    <property type="molecule type" value="Genomic_DNA"/>
</dbReference>
<dbReference type="Proteomes" id="UP000295404">
    <property type="component" value="Unassembled WGS sequence"/>
</dbReference>
<evidence type="ECO:0000313" key="4">
    <source>
        <dbReference type="Proteomes" id="UP000217726"/>
    </source>
</evidence>
<dbReference type="OrthoDB" id="375452at2157"/>
<reference evidence="3 5" key="3">
    <citation type="submission" date="2019-03" db="EMBL/GenBank/DDBJ databases">
        <title>Subsurface microbial communities from deep shales in Ohio and West Virginia, USA.</title>
        <authorList>
            <person name="Wrighton K."/>
        </authorList>
    </citation>
    <scope>NUCLEOTIDE SEQUENCE [LARGE SCALE GENOMIC DNA]</scope>
    <source>
        <strain evidence="3 5">WG1_MB</strain>
    </source>
</reference>